<dbReference type="Pfam" id="PF14912">
    <property type="entry name" value="THEG"/>
    <property type="match status" value="1"/>
</dbReference>
<protein>
    <submittedName>
        <fullName evidence="2">Uncharacterized protein</fullName>
    </submittedName>
</protein>
<organism evidence="2 3">
    <name type="scientific">Melipona bicolor</name>
    <dbReference type="NCBI Taxonomy" id="60889"/>
    <lineage>
        <taxon>Eukaryota</taxon>
        <taxon>Metazoa</taxon>
        <taxon>Ecdysozoa</taxon>
        <taxon>Arthropoda</taxon>
        <taxon>Hexapoda</taxon>
        <taxon>Insecta</taxon>
        <taxon>Pterygota</taxon>
        <taxon>Neoptera</taxon>
        <taxon>Endopterygota</taxon>
        <taxon>Hymenoptera</taxon>
        <taxon>Apocrita</taxon>
        <taxon>Aculeata</taxon>
        <taxon>Apoidea</taxon>
        <taxon>Anthophila</taxon>
        <taxon>Apidae</taxon>
        <taxon>Melipona</taxon>
    </lineage>
</organism>
<accession>A0AA40FF77</accession>
<sequence length="167" mass="18625">MRRIEELSTPVTREMPRARDPFKVAKTALTYKISKRTQKIAYSKTVAEVIPPRILGAVSPAALKAVDLPVEAADSFSSHLSALNNRMHCLSFRSFSEDGDPGEASRKTRRHRDGPPRRRVHRFADGVKGQVLEAVEISRQAQEEEVNSELTVDRSLGTIAPDFLSPF</sequence>
<dbReference type="Proteomes" id="UP001177670">
    <property type="component" value="Unassembled WGS sequence"/>
</dbReference>
<dbReference type="AlphaFoldDB" id="A0AA40FF77"/>
<keyword evidence="3" id="KW-1185">Reference proteome</keyword>
<feature type="region of interest" description="Disordered" evidence="1">
    <location>
        <begin position="94"/>
        <end position="119"/>
    </location>
</feature>
<proteinExistence type="predicted"/>
<name>A0AA40FF77_9HYME</name>
<evidence type="ECO:0000313" key="3">
    <source>
        <dbReference type="Proteomes" id="UP001177670"/>
    </source>
</evidence>
<comment type="caution">
    <text evidence="2">The sequence shown here is derived from an EMBL/GenBank/DDBJ whole genome shotgun (WGS) entry which is preliminary data.</text>
</comment>
<evidence type="ECO:0000313" key="2">
    <source>
        <dbReference type="EMBL" id="KAK1117884.1"/>
    </source>
</evidence>
<dbReference type="EMBL" id="JAHYIQ010000047">
    <property type="protein sequence ID" value="KAK1117884.1"/>
    <property type="molecule type" value="Genomic_DNA"/>
</dbReference>
<evidence type="ECO:0000256" key="1">
    <source>
        <dbReference type="SAM" id="MobiDB-lite"/>
    </source>
</evidence>
<reference evidence="2" key="1">
    <citation type="submission" date="2021-10" db="EMBL/GenBank/DDBJ databases">
        <title>Melipona bicolor Genome sequencing and assembly.</title>
        <authorList>
            <person name="Araujo N.S."/>
            <person name="Arias M.C."/>
        </authorList>
    </citation>
    <scope>NUCLEOTIDE SEQUENCE</scope>
    <source>
        <strain evidence="2">USP_2M_L1-L4_2017</strain>
        <tissue evidence="2">Whole body</tissue>
    </source>
</reference>
<gene>
    <name evidence="2" type="ORF">K0M31_015555</name>
</gene>
<feature type="compositionally biased region" description="Basic residues" evidence="1">
    <location>
        <begin position="107"/>
        <end position="119"/>
    </location>
</feature>
<dbReference type="InterPro" id="IPR006623">
    <property type="entry name" value="THEG"/>
</dbReference>